<sequence>MARPRTGSRALAIYLNDHLGGATGGVELTRRLAGSHRDPGAATQLRRLADDIAADRQALLEIMAEFGVPVRRYKAGQGLDAVRPIRDEIERRVLALLSSLGVATRPIAGSEPPGN</sequence>
<name>A0A2W2C0Q1_9ACTN</name>
<accession>A0A2W2C0Q1</accession>
<keyword evidence="2" id="KW-1185">Reference proteome</keyword>
<reference evidence="1 2" key="1">
    <citation type="submission" date="2018-01" db="EMBL/GenBank/DDBJ databases">
        <title>Draft genome sequence of Jiangella sp. GTF31.</title>
        <authorList>
            <person name="Sahin N."/>
            <person name="Ay H."/>
            <person name="Saygin H."/>
        </authorList>
    </citation>
    <scope>NUCLEOTIDE SEQUENCE [LARGE SCALE GENOMIC DNA]</scope>
    <source>
        <strain evidence="1 2">GTF31</strain>
    </source>
</reference>
<dbReference type="Proteomes" id="UP000248764">
    <property type="component" value="Unassembled WGS sequence"/>
</dbReference>
<dbReference type="EMBL" id="POTW01000003">
    <property type="protein sequence ID" value="PZF86304.1"/>
    <property type="molecule type" value="Genomic_DNA"/>
</dbReference>
<evidence type="ECO:0000313" key="2">
    <source>
        <dbReference type="Proteomes" id="UP000248764"/>
    </source>
</evidence>
<proteinExistence type="predicted"/>
<comment type="caution">
    <text evidence="1">The sequence shown here is derived from an EMBL/GenBank/DDBJ whole genome shotgun (WGS) entry which is preliminary data.</text>
</comment>
<evidence type="ECO:0000313" key="1">
    <source>
        <dbReference type="EMBL" id="PZF86304.1"/>
    </source>
</evidence>
<dbReference type="AlphaFoldDB" id="A0A2W2C0Q1"/>
<protein>
    <submittedName>
        <fullName evidence="1">Uncharacterized protein</fullName>
    </submittedName>
</protein>
<gene>
    <name evidence="1" type="ORF">C1I92_02105</name>
</gene>
<dbReference type="RefSeq" id="WP_111252996.1">
    <property type="nucleotide sequence ID" value="NZ_POTW01000003.1"/>
</dbReference>
<organism evidence="1 2">
    <name type="scientific">Jiangella anatolica</name>
    <dbReference type="NCBI Taxonomy" id="2670374"/>
    <lineage>
        <taxon>Bacteria</taxon>
        <taxon>Bacillati</taxon>
        <taxon>Actinomycetota</taxon>
        <taxon>Actinomycetes</taxon>
        <taxon>Jiangellales</taxon>
        <taxon>Jiangellaceae</taxon>
        <taxon>Jiangella</taxon>
    </lineage>
</organism>